<protein>
    <recommendedName>
        <fullName evidence="15">ABC transporter domain-containing protein</fullName>
    </recommendedName>
</protein>
<gene>
    <name evidence="13" type="ORF">CANARDRAFT_203144</name>
</gene>
<dbReference type="GO" id="GO:0016887">
    <property type="term" value="F:ATP hydrolysis activity"/>
    <property type="evidence" value="ECO:0007669"/>
    <property type="project" value="InterPro"/>
</dbReference>
<dbReference type="InterPro" id="IPR013525">
    <property type="entry name" value="ABC2_TM"/>
</dbReference>
<feature type="transmembrane region" description="Helical" evidence="10">
    <location>
        <begin position="1044"/>
        <end position="1068"/>
    </location>
</feature>
<keyword evidence="7 10" id="KW-0472">Membrane</keyword>
<evidence type="ECO:0000256" key="9">
    <source>
        <dbReference type="SAM" id="MobiDB-lite"/>
    </source>
</evidence>
<dbReference type="EMBL" id="KV453863">
    <property type="protein sequence ID" value="ODV83454.1"/>
    <property type="molecule type" value="Genomic_DNA"/>
</dbReference>
<dbReference type="InterPro" id="IPR007364">
    <property type="entry name" value="SFM1-like"/>
</dbReference>
<dbReference type="InterPro" id="IPR002049">
    <property type="entry name" value="LE_dom"/>
</dbReference>
<reference evidence="14" key="1">
    <citation type="submission" date="2016-04" db="EMBL/GenBank/DDBJ databases">
        <title>Comparative genomics of biotechnologically important yeasts.</title>
        <authorList>
            <consortium name="DOE Joint Genome Institute"/>
            <person name="Riley R."/>
            <person name="Haridas S."/>
            <person name="Wolfe K.H."/>
            <person name="Lopes M.R."/>
            <person name="Hittinger C.T."/>
            <person name="Goker M."/>
            <person name="Salamov A."/>
            <person name="Wisecaver J."/>
            <person name="Long T.M."/>
            <person name="Aerts A.L."/>
            <person name="Barry K."/>
            <person name="Choi C."/>
            <person name="Clum A."/>
            <person name="Coughlan A.Y."/>
            <person name="Deshpande S."/>
            <person name="Douglass A.P."/>
            <person name="Hanson S.J."/>
            <person name="Klenk H.-P."/>
            <person name="Labutti K."/>
            <person name="Lapidus A."/>
            <person name="Lindquist E."/>
            <person name="Lipzen A."/>
            <person name="Meier-Kolthoff J.P."/>
            <person name="Ohm R.A."/>
            <person name="Otillar R.P."/>
            <person name="Pangilinan J."/>
            <person name="Peng Y."/>
            <person name="Rokas A."/>
            <person name="Rosa C.A."/>
            <person name="Scheuner C."/>
            <person name="Sibirny A.A."/>
            <person name="Slot J.C."/>
            <person name="Stielow J.B."/>
            <person name="Sun H."/>
            <person name="Kurtzman C.P."/>
            <person name="Blackwell M."/>
            <person name="Grigoriev I.V."/>
            <person name="Jeffries T.W."/>
        </authorList>
    </citation>
    <scope>NUCLEOTIDE SEQUENCE [LARGE SCALE GENOMIC DNA]</scope>
    <source>
        <strain evidence="14">NRRL YB-2248</strain>
    </source>
</reference>
<dbReference type="SUPFAM" id="SSF52540">
    <property type="entry name" value="P-loop containing nucleoside triphosphate hydrolases"/>
    <property type="match status" value="1"/>
</dbReference>
<dbReference type="Pfam" id="PF01061">
    <property type="entry name" value="ABC2_membrane"/>
    <property type="match status" value="1"/>
</dbReference>
<dbReference type="CDD" id="cd00055">
    <property type="entry name" value="EGF_Lam"/>
    <property type="match status" value="1"/>
</dbReference>
<dbReference type="InterPro" id="IPR027417">
    <property type="entry name" value="P-loop_NTPase"/>
</dbReference>
<dbReference type="Gene3D" id="3.40.50.300">
    <property type="entry name" value="P-loop containing nucleotide triphosphate hydrolases"/>
    <property type="match status" value="1"/>
</dbReference>
<keyword evidence="4" id="KW-0547">Nucleotide-binding</keyword>
<evidence type="ECO:0008006" key="15">
    <source>
        <dbReference type="Google" id="ProtNLM"/>
    </source>
</evidence>
<dbReference type="InterPro" id="IPR003439">
    <property type="entry name" value="ABC_transporter-like_ATP-bd"/>
</dbReference>
<keyword evidence="6 10" id="KW-1133">Transmembrane helix</keyword>
<dbReference type="PANTHER" id="PTHR48041">
    <property type="entry name" value="ABC TRANSPORTER G FAMILY MEMBER 28"/>
    <property type="match status" value="1"/>
</dbReference>
<dbReference type="InterPro" id="IPR043926">
    <property type="entry name" value="ABCG_dom"/>
</dbReference>
<keyword evidence="8" id="KW-1015">Disulfide bond</keyword>
<keyword evidence="14" id="KW-1185">Reference proteome</keyword>
<dbReference type="GO" id="GO:0005524">
    <property type="term" value="F:ATP binding"/>
    <property type="evidence" value="ECO:0007669"/>
    <property type="project" value="UniProtKB-KW"/>
</dbReference>
<evidence type="ECO:0000256" key="6">
    <source>
        <dbReference type="ARBA" id="ARBA00022989"/>
    </source>
</evidence>
<feature type="transmembrane region" description="Helical" evidence="10">
    <location>
        <begin position="1002"/>
        <end position="1023"/>
    </location>
</feature>
<dbReference type="STRING" id="983967.A0A1E4SVC4"/>
<feature type="disulfide bond" evidence="8">
    <location>
        <begin position="301"/>
        <end position="310"/>
    </location>
</feature>
<dbReference type="PROSITE" id="PS00022">
    <property type="entry name" value="EGF_1"/>
    <property type="match status" value="1"/>
</dbReference>
<sequence>MKYVIEHMEQGFTEWVILEYSQILKDVGRDNLILTSLPENTTESDIPKRLLDLGLQWTTSELTTIIGTDTPVSKLCLLDPRAEIDLQPEDKQEFDYFIFGGILGDHPPRDRTTELKVKLGCATRRLGSLQMTTDTAIRTTKLILNGNKFEDINFIDYPEIRFNKYEATEMPFRYILDEDSKPILPQVLLCTMFGSLTLATDEATDRNYLSLNIPGNILTPSIQPFQINTPGDDDDDGKCPPCFNCNLPIFECKQFSSCNPFSGRCECLAGFGGDDCSEPMCGGLGDGLNRPVRKDGELCSCEDGWSGINCNMCTEDSVCDAFVPGDLKGTCYKEGIVVKKSHQMCDVTNKKIVEILNGKKPQVTFSCNKTSESCDFQFWIAEDESFFCELSSCDFQYDLNSNNTHYKCQDVSCKCLADKMLCGQSGSIDISDFLTETIKGPGDFSCDIKDGTCKFSEPSMNDLITNVFGDPYITLSCSSGECLHASEIPSFDAPDKPPFGLIDLLRIAATIAGCAGIIGLAGFGIKRSPLFDDMGTIALPDDNESDSDQDFANSSLMTDYKPAIFSFEKVSYTVAERPILKNAFGLVRPGECLAIIGGSGAGKTTLLDILAGKNKSGQKSGNLCVNGEAIKSKQEMEHFQKSIGFVDQEDFLFPTLTVYETVLNSALLRLPRTMPTSVKKTKVLQILAELRILHIKDKLIGSDFERGISGGEKRRVAIACELVTSPSILFLDEPTSGLDSYNAFNVVESLVRLAKDFNRTIIFTIHQPRSNIVALFDKLLLLAEGGVVYSGNMSECNEFFGSNGYVCPTGYNMADYLIDITANDTPSANHVAPLSTVSAYDEENREHEHDLHEVLQGNDTDDPTSEWQHYASHRDDYSRTVTGAIKKKLDPKSVYNIFTNSLSAEQLHEQIKELSDNFNTAQLEAGDDAASSTSFFKGDPSKVKASFLMQLSILCSRTFKNSYRNPKLLMGHYALALIVGLFCSFIYYNVENNISGFQNRLGLFFFLLTLFGFSTLTGLHSFTIERIVFIRERSNNYYHPLSYYLSKIICDVIPLRLFPPIILMAIIYPLVGLNMEGNKFWTGTLILVLFNLATAVEILVIGILIKEPGSATMIGVLVLLFSLLFAGLFINKETIPSQIAWFENISVFHYGYEALSVNEVNGLVLKEKKYGLDISVPGAVILSTFGFDVGAVTFDIWWLTGMLGLFVILGYLGLHYFVYETR</sequence>
<dbReference type="Pfam" id="PF04252">
    <property type="entry name" value="SFM1-like"/>
    <property type="match status" value="1"/>
</dbReference>
<dbReference type="SMART" id="SM00382">
    <property type="entry name" value="AAA"/>
    <property type="match status" value="1"/>
</dbReference>
<dbReference type="CDD" id="cd18090">
    <property type="entry name" value="Arginine_MT_Sfm1"/>
    <property type="match status" value="1"/>
</dbReference>
<keyword evidence="2" id="KW-0813">Transport</keyword>
<evidence type="ECO:0000256" key="2">
    <source>
        <dbReference type="ARBA" id="ARBA00022448"/>
    </source>
</evidence>
<feature type="transmembrane region" description="Helical" evidence="10">
    <location>
        <begin position="968"/>
        <end position="990"/>
    </location>
</feature>
<evidence type="ECO:0000256" key="5">
    <source>
        <dbReference type="ARBA" id="ARBA00022840"/>
    </source>
</evidence>
<dbReference type="GO" id="GO:0016020">
    <property type="term" value="C:membrane"/>
    <property type="evidence" value="ECO:0007669"/>
    <property type="project" value="UniProtKB-SubCell"/>
</dbReference>
<dbReference type="AlphaFoldDB" id="A0A1E4SVC4"/>
<dbReference type="PROSITE" id="PS00211">
    <property type="entry name" value="ABC_TRANSPORTER_1"/>
    <property type="match status" value="1"/>
</dbReference>
<evidence type="ECO:0000256" key="3">
    <source>
        <dbReference type="ARBA" id="ARBA00022692"/>
    </source>
</evidence>
<accession>A0A1E4SVC4</accession>
<feature type="domain" description="EGF-like" evidence="11">
    <location>
        <begin position="272"/>
        <end position="311"/>
    </location>
</feature>
<evidence type="ECO:0000313" key="13">
    <source>
        <dbReference type="EMBL" id="ODV83454.1"/>
    </source>
</evidence>
<evidence type="ECO:0000256" key="7">
    <source>
        <dbReference type="ARBA" id="ARBA00023136"/>
    </source>
</evidence>
<evidence type="ECO:0000313" key="14">
    <source>
        <dbReference type="Proteomes" id="UP000094801"/>
    </source>
</evidence>
<proteinExistence type="predicted"/>
<name>A0A1E4SVC4_9ASCO</name>
<keyword evidence="5" id="KW-0067">ATP-binding</keyword>
<dbReference type="GO" id="GO:0008168">
    <property type="term" value="F:methyltransferase activity"/>
    <property type="evidence" value="ECO:0007669"/>
    <property type="project" value="InterPro"/>
</dbReference>
<evidence type="ECO:0000256" key="1">
    <source>
        <dbReference type="ARBA" id="ARBA00004141"/>
    </source>
</evidence>
<feature type="transmembrane region" description="Helical" evidence="10">
    <location>
        <begin position="1196"/>
        <end position="1219"/>
    </location>
</feature>
<dbReference type="OrthoDB" id="66620at2759"/>
<comment type="subcellular location">
    <subcellularLocation>
        <location evidence="1">Membrane</location>
        <topology evidence="1">Multi-pass membrane protein</topology>
    </subcellularLocation>
</comment>
<dbReference type="PROSITE" id="PS50026">
    <property type="entry name" value="EGF_3"/>
    <property type="match status" value="1"/>
</dbReference>
<dbReference type="PANTHER" id="PTHR48041:SF2">
    <property type="entry name" value="ATP-DEPENDENT PERMEASE-RELATED"/>
    <property type="match status" value="1"/>
</dbReference>
<dbReference type="Pfam" id="PF00005">
    <property type="entry name" value="ABC_tran"/>
    <property type="match status" value="1"/>
</dbReference>
<evidence type="ECO:0000256" key="8">
    <source>
        <dbReference type="PROSITE-ProRule" id="PRU00076"/>
    </source>
</evidence>
<keyword evidence="3 10" id="KW-0812">Transmembrane</keyword>
<evidence type="ECO:0000259" key="12">
    <source>
        <dbReference type="PROSITE" id="PS50893"/>
    </source>
</evidence>
<keyword evidence="8" id="KW-0245">EGF-like domain</keyword>
<evidence type="ECO:0000256" key="4">
    <source>
        <dbReference type="ARBA" id="ARBA00022741"/>
    </source>
</evidence>
<dbReference type="InterPro" id="IPR003593">
    <property type="entry name" value="AAA+_ATPase"/>
</dbReference>
<evidence type="ECO:0000256" key="10">
    <source>
        <dbReference type="SAM" id="Phobius"/>
    </source>
</evidence>
<dbReference type="Pfam" id="PF19055">
    <property type="entry name" value="ABC2_membrane_7"/>
    <property type="match status" value="1"/>
</dbReference>
<organism evidence="13 14">
    <name type="scientific">[Candida] arabinofermentans NRRL YB-2248</name>
    <dbReference type="NCBI Taxonomy" id="983967"/>
    <lineage>
        <taxon>Eukaryota</taxon>
        <taxon>Fungi</taxon>
        <taxon>Dikarya</taxon>
        <taxon>Ascomycota</taxon>
        <taxon>Saccharomycotina</taxon>
        <taxon>Pichiomycetes</taxon>
        <taxon>Pichiales</taxon>
        <taxon>Pichiaceae</taxon>
        <taxon>Ogataea</taxon>
        <taxon>Ogataea/Candida clade</taxon>
    </lineage>
</organism>
<feature type="transmembrane region" description="Helical" evidence="10">
    <location>
        <begin position="1111"/>
        <end position="1130"/>
    </location>
</feature>
<feature type="compositionally biased region" description="Basic and acidic residues" evidence="9">
    <location>
        <begin position="842"/>
        <end position="853"/>
    </location>
</feature>
<feature type="transmembrane region" description="Helical" evidence="10">
    <location>
        <begin position="1080"/>
        <end position="1104"/>
    </location>
</feature>
<dbReference type="CDD" id="cd03213">
    <property type="entry name" value="ABCG_EPDR"/>
    <property type="match status" value="1"/>
</dbReference>
<dbReference type="InterPro" id="IPR017871">
    <property type="entry name" value="ABC_transporter-like_CS"/>
</dbReference>
<comment type="caution">
    <text evidence="8">Lacks conserved residue(s) required for the propagation of feature annotation.</text>
</comment>
<feature type="region of interest" description="Disordered" evidence="9">
    <location>
        <begin position="842"/>
        <end position="867"/>
    </location>
</feature>
<dbReference type="PROSITE" id="PS50893">
    <property type="entry name" value="ABC_TRANSPORTER_2"/>
    <property type="match status" value="1"/>
</dbReference>
<dbReference type="InterPro" id="IPR050352">
    <property type="entry name" value="ABCG_transporters"/>
</dbReference>
<dbReference type="InterPro" id="IPR000742">
    <property type="entry name" value="EGF"/>
</dbReference>
<dbReference type="GO" id="GO:0140359">
    <property type="term" value="F:ABC-type transporter activity"/>
    <property type="evidence" value="ECO:0007669"/>
    <property type="project" value="InterPro"/>
</dbReference>
<feature type="domain" description="ABC transporter" evidence="12">
    <location>
        <begin position="565"/>
        <end position="809"/>
    </location>
</feature>
<evidence type="ECO:0000259" key="11">
    <source>
        <dbReference type="PROSITE" id="PS50026"/>
    </source>
</evidence>
<dbReference type="Proteomes" id="UP000094801">
    <property type="component" value="Unassembled WGS sequence"/>
</dbReference>